<name>A0A2A9DQB8_9CORY</name>
<feature type="transmembrane region" description="Helical" evidence="7">
    <location>
        <begin position="231"/>
        <end position="257"/>
    </location>
</feature>
<dbReference type="Gene3D" id="1.10.3720.10">
    <property type="entry name" value="MetI-like"/>
    <property type="match status" value="1"/>
</dbReference>
<dbReference type="Pfam" id="PF00528">
    <property type="entry name" value="BPD_transp_1"/>
    <property type="match status" value="1"/>
</dbReference>
<dbReference type="GO" id="GO:0005886">
    <property type="term" value="C:plasma membrane"/>
    <property type="evidence" value="ECO:0007669"/>
    <property type="project" value="UniProtKB-SubCell"/>
</dbReference>
<evidence type="ECO:0000313" key="9">
    <source>
        <dbReference type="EMBL" id="PFG28172.1"/>
    </source>
</evidence>
<dbReference type="RefSeq" id="WP_048380069.1">
    <property type="nucleotide sequence ID" value="NZ_LDYE01000006.1"/>
</dbReference>
<evidence type="ECO:0000259" key="8">
    <source>
        <dbReference type="PROSITE" id="PS50928"/>
    </source>
</evidence>
<keyword evidence="10" id="KW-1185">Reference proteome</keyword>
<dbReference type="EMBL" id="PDJF01000001">
    <property type="protein sequence ID" value="PFG28172.1"/>
    <property type="molecule type" value="Genomic_DNA"/>
</dbReference>
<dbReference type="PANTHER" id="PTHR43163">
    <property type="entry name" value="DIPEPTIDE TRANSPORT SYSTEM PERMEASE PROTEIN DPPB-RELATED"/>
    <property type="match status" value="1"/>
</dbReference>
<comment type="subcellular location">
    <subcellularLocation>
        <location evidence="1 7">Cell membrane</location>
        <topology evidence="1 7">Multi-pass membrane protein</topology>
    </subcellularLocation>
</comment>
<evidence type="ECO:0000256" key="7">
    <source>
        <dbReference type="RuleBase" id="RU363032"/>
    </source>
</evidence>
<evidence type="ECO:0000256" key="2">
    <source>
        <dbReference type="ARBA" id="ARBA00022448"/>
    </source>
</evidence>
<keyword evidence="5 7" id="KW-1133">Transmembrane helix</keyword>
<evidence type="ECO:0000256" key="1">
    <source>
        <dbReference type="ARBA" id="ARBA00004651"/>
    </source>
</evidence>
<dbReference type="InterPro" id="IPR045621">
    <property type="entry name" value="BPD_transp_1_N"/>
</dbReference>
<reference evidence="9 10" key="1">
    <citation type="submission" date="2017-10" db="EMBL/GenBank/DDBJ databases">
        <title>Sequencing the genomes of 1000 actinobacteria strains.</title>
        <authorList>
            <person name="Klenk H.-P."/>
        </authorList>
    </citation>
    <scope>NUCLEOTIDE SEQUENCE [LARGE SCALE GENOMIC DNA]</scope>
    <source>
        <strain evidence="9 10">DSM 20688</strain>
    </source>
</reference>
<dbReference type="PROSITE" id="PS50928">
    <property type="entry name" value="ABC_TM1"/>
    <property type="match status" value="1"/>
</dbReference>
<feature type="transmembrane region" description="Helical" evidence="7">
    <location>
        <begin position="103"/>
        <end position="126"/>
    </location>
</feature>
<feature type="transmembrane region" description="Helical" evidence="7">
    <location>
        <begin position="6"/>
        <end position="31"/>
    </location>
</feature>
<dbReference type="GO" id="GO:0055085">
    <property type="term" value="P:transmembrane transport"/>
    <property type="evidence" value="ECO:0007669"/>
    <property type="project" value="InterPro"/>
</dbReference>
<keyword evidence="6 7" id="KW-0472">Membrane</keyword>
<proteinExistence type="inferred from homology"/>
<keyword evidence="3" id="KW-1003">Cell membrane</keyword>
<evidence type="ECO:0000256" key="6">
    <source>
        <dbReference type="ARBA" id="ARBA00023136"/>
    </source>
</evidence>
<keyword evidence="2 7" id="KW-0813">Transport</keyword>
<evidence type="ECO:0000256" key="5">
    <source>
        <dbReference type="ARBA" id="ARBA00022989"/>
    </source>
</evidence>
<gene>
    <name evidence="9" type="ORF">ATK06_1269</name>
</gene>
<feature type="domain" description="ABC transmembrane type-1" evidence="8">
    <location>
        <begin position="99"/>
        <end position="300"/>
    </location>
</feature>
<dbReference type="OrthoDB" id="9778910at2"/>
<dbReference type="SUPFAM" id="SSF161098">
    <property type="entry name" value="MetI-like"/>
    <property type="match status" value="1"/>
</dbReference>
<dbReference type="InterPro" id="IPR035906">
    <property type="entry name" value="MetI-like_sf"/>
</dbReference>
<feature type="transmembrane region" description="Helical" evidence="7">
    <location>
        <begin position="65"/>
        <end position="83"/>
    </location>
</feature>
<protein>
    <submittedName>
        <fullName evidence="9">Peptide/nickel transport system permease protein</fullName>
    </submittedName>
</protein>
<feature type="transmembrane region" description="Helical" evidence="7">
    <location>
        <begin position="277"/>
        <end position="303"/>
    </location>
</feature>
<comment type="caution">
    <text evidence="9">The sequence shown here is derived from an EMBL/GenBank/DDBJ whole genome shotgun (WGS) entry which is preliminary data.</text>
</comment>
<comment type="similarity">
    <text evidence="7">Belongs to the binding-protein-dependent transport system permease family.</text>
</comment>
<sequence>MTSKDVLVRIGQAVVVLFITFTLAFFLLSALPSDGVMARYSSPDLGLSLQEIQAIRDELGADEPLIVQYFAVLGGFLTGNFGYSIESGTPVSALMADALPTTITLAAIAFVLALIVAGAIATAAYFSRWNWLTTLIRSTPALMISLPSFWVGIILIQVVSFQLGWVPVIEPTPAQAFILPALTLIVPISAPLAQVLIRAVDEAKNAPYTHTVVARGASRSWVFFRNIMRNALLPAVTMAGLLFGELVGGAVVTEAVFGLQGVGSLTVDAVAYRDTPVLLAVVVFAATTYVIINLIVDLLYPVIDPRLRATKKTAAAAPAAVKTTQEVQA</sequence>
<accession>A0A2A9DQB8</accession>
<dbReference type="Proteomes" id="UP000221653">
    <property type="component" value="Unassembled WGS sequence"/>
</dbReference>
<evidence type="ECO:0000256" key="3">
    <source>
        <dbReference type="ARBA" id="ARBA00022475"/>
    </source>
</evidence>
<organism evidence="9 10">
    <name type="scientific">Corynebacterium renale</name>
    <dbReference type="NCBI Taxonomy" id="1724"/>
    <lineage>
        <taxon>Bacteria</taxon>
        <taxon>Bacillati</taxon>
        <taxon>Actinomycetota</taxon>
        <taxon>Actinomycetes</taxon>
        <taxon>Mycobacteriales</taxon>
        <taxon>Corynebacteriaceae</taxon>
        <taxon>Corynebacterium</taxon>
    </lineage>
</organism>
<dbReference type="AlphaFoldDB" id="A0A2A9DQB8"/>
<dbReference type="InterPro" id="IPR000515">
    <property type="entry name" value="MetI-like"/>
</dbReference>
<keyword evidence="4 7" id="KW-0812">Transmembrane</keyword>
<dbReference type="CDD" id="cd06261">
    <property type="entry name" value="TM_PBP2"/>
    <property type="match status" value="1"/>
</dbReference>
<evidence type="ECO:0000256" key="4">
    <source>
        <dbReference type="ARBA" id="ARBA00022692"/>
    </source>
</evidence>
<evidence type="ECO:0000313" key="10">
    <source>
        <dbReference type="Proteomes" id="UP000221653"/>
    </source>
</evidence>
<feature type="transmembrane region" description="Helical" evidence="7">
    <location>
        <begin position="146"/>
        <end position="165"/>
    </location>
</feature>
<feature type="transmembrane region" description="Helical" evidence="7">
    <location>
        <begin position="177"/>
        <end position="197"/>
    </location>
</feature>
<dbReference type="Pfam" id="PF19300">
    <property type="entry name" value="BPD_transp_1_N"/>
    <property type="match status" value="1"/>
</dbReference>
<dbReference type="STRING" id="1724.GCA_001044175_01706"/>
<dbReference type="PANTHER" id="PTHR43163:SF6">
    <property type="entry name" value="DIPEPTIDE TRANSPORT SYSTEM PERMEASE PROTEIN DPPB-RELATED"/>
    <property type="match status" value="1"/>
</dbReference>